<proteinExistence type="predicted"/>
<organism evidence="2 3">
    <name type="scientific">Champsocephalus gunnari</name>
    <name type="common">Mackerel icefish</name>
    <dbReference type="NCBI Taxonomy" id="52237"/>
    <lineage>
        <taxon>Eukaryota</taxon>
        <taxon>Metazoa</taxon>
        <taxon>Chordata</taxon>
        <taxon>Craniata</taxon>
        <taxon>Vertebrata</taxon>
        <taxon>Euteleostomi</taxon>
        <taxon>Actinopterygii</taxon>
        <taxon>Neopterygii</taxon>
        <taxon>Teleostei</taxon>
        <taxon>Neoteleostei</taxon>
        <taxon>Acanthomorphata</taxon>
        <taxon>Eupercaria</taxon>
        <taxon>Perciformes</taxon>
        <taxon>Notothenioidei</taxon>
        <taxon>Channichthyidae</taxon>
        <taxon>Champsocephalus</taxon>
    </lineage>
</organism>
<sequence length="101" mass="11039">MDSTTAAVASGSGSTSTEAVQSQARGEDEEAAKSGSDKQEDVEPSTSAAPPHRKIKCKPQLLQFLEAEAAKEEDRFNRQQAASEDTSKRFLELFEELVYEE</sequence>
<dbReference type="EMBL" id="JAURVH010001522">
    <property type="protein sequence ID" value="KAK5922933.1"/>
    <property type="molecule type" value="Genomic_DNA"/>
</dbReference>
<dbReference type="Proteomes" id="UP001331515">
    <property type="component" value="Unassembled WGS sequence"/>
</dbReference>
<keyword evidence="3" id="KW-1185">Reference proteome</keyword>
<feature type="compositionally biased region" description="Low complexity" evidence="1">
    <location>
        <begin position="1"/>
        <end position="20"/>
    </location>
</feature>
<evidence type="ECO:0000313" key="2">
    <source>
        <dbReference type="EMBL" id="KAK5922933.1"/>
    </source>
</evidence>
<dbReference type="AlphaFoldDB" id="A0AAN8DRK7"/>
<accession>A0AAN8DRK7</accession>
<feature type="compositionally biased region" description="Basic and acidic residues" evidence="1">
    <location>
        <begin position="31"/>
        <end position="41"/>
    </location>
</feature>
<name>A0AAN8DRK7_CHAGU</name>
<gene>
    <name evidence="2" type="ORF">CgunFtcFv8_020155</name>
</gene>
<feature type="region of interest" description="Disordered" evidence="1">
    <location>
        <begin position="1"/>
        <end position="57"/>
    </location>
</feature>
<reference evidence="2 3" key="1">
    <citation type="journal article" date="2023" name="Mol. Biol. Evol.">
        <title>Genomics of Secondarily Temperate Adaptation in the Only Non-Antarctic Icefish.</title>
        <authorList>
            <person name="Rivera-Colon A.G."/>
            <person name="Rayamajhi N."/>
            <person name="Minhas B.F."/>
            <person name="Madrigal G."/>
            <person name="Bilyk K.T."/>
            <person name="Yoon V."/>
            <person name="Hune M."/>
            <person name="Gregory S."/>
            <person name="Cheng C.H.C."/>
            <person name="Catchen J.M."/>
        </authorList>
    </citation>
    <scope>NUCLEOTIDE SEQUENCE [LARGE SCALE GENOMIC DNA]</scope>
    <source>
        <tissue evidence="2">White muscle</tissue>
    </source>
</reference>
<evidence type="ECO:0000256" key="1">
    <source>
        <dbReference type="SAM" id="MobiDB-lite"/>
    </source>
</evidence>
<evidence type="ECO:0000313" key="3">
    <source>
        <dbReference type="Proteomes" id="UP001331515"/>
    </source>
</evidence>
<comment type="caution">
    <text evidence="2">The sequence shown here is derived from an EMBL/GenBank/DDBJ whole genome shotgun (WGS) entry which is preliminary data.</text>
</comment>
<protein>
    <submittedName>
        <fullName evidence="2">Uncharacterized protein</fullName>
    </submittedName>
</protein>